<dbReference type="InterPro" id="IPR011009">
    <property type="entry name" value="Kinase-like_dom_sf"/>
</dbReference>
<keyword evidence="6" id="KW-1133">Transmembrane helix</keyword>
<evidence type="ECO:0000256" key="5">
    <source>
        <dbReference type="ARBA" id="ARBA00022840"/>
    </source>
</evidence>
<keyword evidence="3" id="KW-0547">Nucleotide-binding</keyword>
<evidence type="ECO:0000313" key="8">
    <source>
        <dbReference type="EMBL" id="KAF4717262.1"/>
    </source>
</evidence>
<dbReference type="GO" id="GO:0005524">
    <property type="term" value="F:ATP binding"/>
    <property type="evidence" value="ECO:0007669"/>
    <property type="project" value="UniProtKB-KW"/>
</dbReference>
<keyword evidence="2" id="KW-0808">Transferase</keyword>
<evidence type="ECO:0000256" key="4">
    <source>
        <dbReference type="ARBA" id="ARBA00022777"/>
    </source>
</evidence>
<reference evidence="8 9" key="1">
    <citation type="submission" date="2020-04" db="EMBL/GenBank/DDBJ databases">
        <title>Perkinsus olseni comparative genomics.</title>
        <authorList>
            <person name="Bogema D.R."/>
        </authorList>
    </citation>
    <scope>NUCLEOTIDE SEQUENCE [LARGE SCALE GENOMIC DNA]</scope>
    <source>
        <strain evidence="8">ATCC PRA-205</strain>
    </source>
</reference>
<evidence type="ECO:0000256" key="1">
    <source>
        <dbReference type="ARBA" id="ARBA00022527"/>
    </source>
</evidence>
<dbReference type="Gene3D" id="1.10.510.10">
    <property type="entry name" value="Transferase(Phosphotransferase) domain 1"/>
    <property type="match status" value="1"/>
</dbReference>
<dbReference type="Proteomes" id="UP000574390">
    <property type="component" value="Unassembled WGS sequence"/>
</dbReference>
<proteinExistence type="predicted"/>
<keyword evidence="5" id="KW-0067">ATP-binding</keyword>
<dbReference type="SMART" id="SM00220">
    <property type="entry name" value="S_TKc"/>
    <property type="match status" value="1"/>
</dbReference>
<feature type="transmembrane region" description="Helical" evidence="6">
    <location>
        <begin position="16"/>
        <end position="34"/>
    </location>
</feature>
<evidence type="ECO:0000256" key="6">
    <source>
        <dbReference type="SAM" id="Phobius"/>
    </source>
</evidence>
<dbReference type="SUPFAM" id="SSF56112">
    <property type="entry name" value="Protein kinase-like (PK-like)"/>
    <property type="match status" value="1"/>
</dbReference>
<keyword evidence="6" id="KW-0472">Membrane</keyword>
<dbReference type="EMBL" id="JABANM010023808">
    <property type="protein sequence ID" value="KAF4717262.1"/>
    <property type="molecule type" value="Genomic_DNA"/>
</dbReference>
<organism evidence="8 9">
    <name type="scientific">Perkinsus olseni</name>
    <name type="common">Perkinsus atlanticus</name>
    <dbReference type="NCBI Taxonomy" id="32597"/>
    <lineage>
        <taxon>Eukaryota</taxon>
        <taxon>Sar</taxon>
        <taxon>Alveolata</taxon>
        <taxon>Perkinsozoa</taxon>
        <taxon>Perkinsea</taxon>
        <taxon>Perkinsida</taxon>
        <taxon>Perkinsidae</taxon>
        <taxon>Perkinsus</taxon>
    </lineage>
</organism>
<dbReference type="AlphaFoldDB" id="A0A7J6RA72"/>
<sequence>VAPEVLSSKYTNTCDMWSIGVIAYILLCGSPPFYGENEMEIIRRVRRGSFEFDLPAWTTVSTEAKDLIEKLLVLDPSRRLTAEQALHHPWIDSLAPGASVKVCSPAEHDDGDSTGVLARDNRSCYLRGWRKCCDRKFSWLRPYRLGP</sequence>
<evidence type="ECO:0000313" key="9">
    <source>
        <dbReference type="Proteomes" id="UP000574390"/>
    </source>
</evidence>
<dbReference type="GO" id="GO:0004674">
    <property type="term" value="F:protein serine/threonine kinase activity"/>
    <property type="evidence" value="ECO:0007669"/>
    <property type="project" value="UniProtKB-KW"/>
</dbReference>
<feature type="domain" description="Protein kinase" evidence="7">
    <location>
        <begin position="1"/>
        <end position="91"/>
    </location>
</feature>
<keyword evidence="4" id="KW-0418">Kinase</keyword>
<gene>
    <name evidence="8" type="ORF">FOZ62_009596</name>
</gene>
<protein>
    <recommendedName>
        <fullName evidence="7">Protein kinase domain-containing protein</fullName>
    </recommendedName>
</protein>
<feature type="non-terminal residue" evidence="8">
    <location>
        <position position="147"/>
    </location>
</feature>
<evidence type="ECO:0000259" key="7">
    <source>
        <dbReference type="PROSITE" id="PS50011"/>
    </source>
</evidence>
<dbReference type="PROSITE" id="PS50011">
    <property type="entry name" value="PROTEIN_KINASE_DOM"/>
    <property type="match status" value="1"/>
</dbReference>
<dbReference type="InterPro" id="IPR050205">
    <property type="entry name" value="CDPK_Ser/Thr_kinases"/>
</dbReference>
<keyword evidence="1" id="KW-0723">Serine/threonine-protein kinase</keyword>
<dbReference type="Pfam" id="PF00069">
    <property type="entry name" value="Pkinase"/>
    <property type="match status" value="1"/>
</dbReference>
<evidence type="ECO:0000256" key="2">
    <source>
        <dbReference type="ARBA" id="ARBA00022679"/>
    </source>
</evidence>
<comment type="caution">
    <text evidence="8">The sequence shown here is derived from an EMBL/GenBank/DDBJ whole genome shotgun (WGS) entry which is preliminary data.</text>
</comment>
<evidence type="ECO:0000256" key="3">
    <source>
        <dbReference type="ARBA" id="ARBA00022741"/>
    </source>
</evidence>
<dbReference type="InterPro" id="IPR000719">
    <property type="entry name" value="Prot_kinase_dom"/>
</dbReference>
<dbReference type="PANTHER" id="PTHR24349">
    <property type="entry name" value="SERINE/THREONINE-PROTEIN KINASE"/>
    <property type="match status" value="1"/>
</dbReference>
<dbReference type="FunFam" id="1.10.510.10:FF:001864">
    <property type="entry name" value="Calcium-dependent protein kinase SK5"/>
    <property type="match status" value="1"/>
</dbReference>
<name>A0A7J6RA72_PEROL</name>
<keyword evidence="6" id="KW-0812">Transmembrane</keyword>
<accession>A0A7J6RA72</accession>